<evidence type="ECO:0000313" key="4">
    <source>
        <dbReference type="Proteomes" id="UP001052739"/>
    </source>
</evidence>
<feature type="coiled-coil region" evidence="1">
    <location>
        <begin position="252"/>
        <end position="286"/>
    </location>
</feature>
<feature type="region of interest" description="Disordered" evidence="2">
    <location>
        <begin position="339"/>
        <end position="362"/>
    </location>
</feature>
<evidence type="ECO:0000313" key="3">
    <source>
        <dbReference type="EMBL" id="GHI25167.1"/>
    </source>
</evidence>
<dbReference type="Proteomes" id="UP001052739">
    <property type="component" value="Unassembled WGS sequence"/>
</dbReference>
<reference evidence="3" key="1">
    <citation type="submission" date="2024-05" db="EMBL/GenBank/DDBJ databases">
        <title>Whole genome shotgun sequence of Streptomyces hydrogenans NBRC 13475.</title>
        <authorList>
            <person name="Komaki H."/>
            <person name="Tamura T."/>
        </authorList>
    </citation>
    <scope>NUCLEOTIDE SEQUENCE</scope>
    <source>
        <strain evidence="3">NBRC 13475</strain>
    </source>
</reference>
<evidence type="ECO:0000256" key="1">
    <source>
        <dbReference type="SAM" id="Coils"/>
    </source>
</evidence>
<protein>
    <submittedName>
        <fullName evidence="3">Uncharacterized protein</fullName>
    </submittedName>
</protein>
<accession>A0ABQ3PJH8</accession>
<dbReference type="RefSeq" id="WP_190222811.1">
    <property type="nucleotide sequence ID" value="NZ_BNBS01000020.1"/>
</dbReference>
<proteinExistence type="predicted"/>
<gene>
    <name evidence="3" type="ORF">Shyd_65380</name>
</gene>
<organism evidence="3 4">
    <name type="scientific">Streptomyces hydrogenans</name>
    <dbReference type="NCBI Taxonomy" id="1873719"/>
    <lineage>
        <taxon>Bacteria</taxon>
        <taxon>Bacillati</taxon>
        <taxon>Actinomycetota</taxon>
        <taxon>Actinomycetes</taxon>
        <taxon>Kitasatosporales</taxon>
        <taxon>Streptomycetaceae</taxon>
        <taxon>Streptomyces</taxon>
    </lineage>
</organism>
<dbReference type="EMBL" id="BNDW01000068">
    <property type="protein sequence ID" value="GHI25167.1"/>
    <property type="molecule type" value="Genomic_DNA"/>
</dbReference>
<comment type="caution">
    <text evidence="3">The sequence shown here is derived from an EMBL/GenBank/DDBJ whole genome shotgun (WGS) entry which is preliminary data.</text>
</comment>
<name>A0ABQ3PJH8_9ACTN</name>
<keyword evidence="1" id="KW-0175">Coiled coil</keyword>
<sequence>MTDQSGYGTAGQQQGVKLVPNALTAYRHFSMTSELGGLPALVPMSPHTRAAQQVYHVPWRERSNGQPKTFHAGCVYEDKDSGYPHRRHPDSPTPQRDCTCGFYAHYFDETDFYRSGRWFPMGSEMHPPGNQVLVRAVVELSGRIVMGYLGVRAERLTIKAIAVDWSKASGERRQRTELNSYGRLHVTYGYDPFDMNPDVIHDFEEAASDLAVVYGAKFYQDADKMYADHPQQNLSALGINAMTEEQLRQKRYREWRERMLREQEERRERERRLEFERARMQKARERVYLNGTLLQGVSFVGFTVDEAADVVEQTAGVSLKGLADAYSAPVVEPAAPFERALAAKKERPAPPGTGIDRRKRKL</sequence>
<evidence type="ECO:0000256" key="2">
    <source>
        <dbReference type="SAM" id="MobiDB-lite"/>
    </source>
</evidence>
<keyword evidence="4" id="KW-1185">Reference proteome</keyword>